<dbReference type="Gene3D" id="3.60.150.10">
    <property type="entry name" value="Chorismate synthase AroC"/>
    <property type="match status" value="1"/>
</dbReference>
<keyword evidence="8" id="KW-0521">NADP</keyword>
<name>A0A6J6WDJ1_9ZZZZ</name>
<dbReference type="PANTHER" id="PTHR21085:SF0">
    <property type="entry name" value="CHORISMATE SYNTHASE"/>
    <property type="match status" value="1"/>
</dbReference>
<dbReference type="PROSITE" id="PS00787">
    <property type="entry name" value="CHORISMATE_SYNTHASE_1"/>
    <property type="match status" value="1"/>
</dbReference>
<dbReference type="CDD" id="cd07304">
    <property type="entry name" value="Chorismate_synthase"/>
    <property type="match status" value="1"/>
</dbReference>
<dbReference type="GO" id="GO:0009073">
    <property type="term" value="P:aromatic amino acid family biosynthetic process"/>
    <property type="evidence" value="ECO:0007669"/>
    <property type="project" value="UniProtKB-KW"/>
</dbReference>
<gene>
    <name evidence="11" type="ORF">UFOPK2958_00569</name>
</gene>
<dbReference type="EC" id="4.2.3.5" evidence="3"/>
<evidence type="ECO:0000256" key="1">
    <source>
        <dbReference type="ARBA" id="ARBA00005044"/>
    </source>
</evidence>
<comment type="pathway">
    <text evidence="1">Metabolic intermediate biosynthesis; chorismate biosynthesis; chorismate from D-erythrose 4-phosphate and phosphoenolpyruvate: step 7/7.</text>
</comment>
<dbReference type="InterPro" id="IPR000453">
    <property type="entry name" value="Chorismate_synth"/>
</dbReference>
<dbReference type="UniPathway" id="UPA00053">
    <property type="reaction ID" value="UER00090"/>
</dbReference>
<comment type="similarity">
    <text evidence="2">Belongs to the chorismate synthase family.</text>
</comment>
<evidence type="ECO:0000256" key="8">
    <source>
        <dbReference type="ARBA" id="ARBA00022857"/>
    </source>
</evidence>
<organism evidence="11">
    <name type="scientific">freshwater metagenome</name>
    <dbReference type="NCBI Taxonomy" id="449393"/>
    <lineage>
        <taxon>unclassified sequences</taxon>
        <taxon>metagenomes</taxon>
        <taxon>ecological metagenomes</taxon>
    </lineage>
</organism>
<dbReference type="PIRSF" id="PIRSF001456">
    <property type="entry name" value="Chorismate_synth"/>
    <property type="match status" value="1"/>
</dbReference>
<dbReference type="PANTHER" id="PTHR21085">
    <property type="entry name" value="CHORISMATE SYNTHASE"/>
    <property type="match status" value="1"/>
</dbReference>
<evidence type="ECO:0000256" key="4">
    <source>
        <dbReference type="ARBA" id="ARBA00022605"/>
    </source>
</evidence>
<dbReference type="GO" id="GO:0008652">
    <property type="term" value="P:amino acid biosynthetic process"/>
    <property type="evidence" value="ECO:0007669"/>
    <property type="project" value="UniProtKB-KW"/>
</dbReference>
<evidence type="ECO:0000256" key="5">
    <source>
        <dbReference type="ARBA" id="ARBA00022630"/>
    </source>
</evidence>
<dbReference type="InterPro" id="IPR035904">
    <property type="entry name" value="Chorismate_synth_AroC_sf"/>
</dbReference>
<keyword evidence="9" id="KW-0057">Aromatic amino acid biosynthesis</keyword>
<dbReference type="EMBL" id="CAFAAB010000049">
    <property type="protein sequence ID" value="CAB4781466.1"/>
    <property type="molecule type" value="Genomic_DNA"/>
</dbReference>
<proteinExistence type="inferred from homology"/>
<dbReference type="SUPFAM" id="SSF103263">
    <property type="entry name" value="Chorismate synthase, AroC"/>
    <property type="match status" value="1"/>
</dbReference>
<dbReference type="GO" id="GO:0010181">
    <property type="term" value="F:FMN binding"/>
    <property type="evidence" value="ECO:0007669"/>
    <property type="project" value="TreeGrafter"/>
</dbReference>
<dbReference type="PROSITE" id="PS00788">
    <property type="entry name" value="CHORISMATE_SYNTHASE_2"/>
    <property type="match status" value="1"/>
</dbReference>
<evidence type="ECO:0000256" key="6">
    <source>
        <dbReference type="ARBA" id="ARBA00022643"/>
    </source>
</evidence>
<dbReference type="GO" id="GO:0009423">
    <property type="term" value="P:chorismate biosynthetic process"/>
    <property type="evidence" value="ECO:0007669"/>
    <property type="project" value="UniProtKB-UniPathway"/>
</dbReference>
<dbReference type="NCBIfam" id="TIGR00033">
    <property type="entry name" value="aroC"/>
    <property type="match status" value="1"/>
</dbReference>
<dbReference type="Pfam" id="PF01264">
    <property type="entry name" value="Chorismate_synt"/>
    <property type="match status" value="1"/>
</dbReference>
<evidence type="ECO:0000313" key="11">
    <source>
        <dbReference type="EMBL" id="CAB4781466.1"/>
    </source>
</evidence>
<dbReference type="NCBIfam" id="NF003793">
    <property type="entry name" value="PRK05382.1"/>
    <property type="match status" value="1"/>
</dbReference>
<keyword evidence="5" id="KW-0285">Flavoprotein</keyword>
<dbReference type="HAMAP" id="MF_00300">
    <property type="entry name" value="Chorismate_synth"/>
    <property type="match status" value="1"/>
</dbReference>
<dbReference type="FunFam" id="3.60.150.10:FF:000002">
    <property type="entry name" value="Chorismate synthase"/>
    <property type="match status" value="1"/>
</dbReference>
<dbReference type="InterPro" id="IPR020541">
    <property type="entry name" value="Chorismate_synthase_CS"/>
</dbReference>
<keyword evidence="7" id="KW-0274">FAD</keyword>
<dbReference type="GO" id="GO:0005829">
    <property type="term" value="C:cytosol"/>
    <property type="evidence" value="ECO:0007669"/>
    <property type="project" value="TreeGrafter"/>
</dbReference>
<dbReference type="GO" id="GO:0004107">
    <property type="term" value="F:chorismate synthase activity"/>
    <property type="evidence" value="ECO:0007669"/>
    <property type="project" value="UniProtKB-EC"/>
</dbReference>
<dbReference type="AlphaFoldDB" id="A0A6J6WDJ1"/>
<protein>
    <recommendedName>
        <fullName evidence="3">chorismate synthase</fullName>
        <ecNumber evidence="3">4.2.3.5</ecNumber>
    </recommendedName>
</protein>
<sequence>MLRFLTAGESHGPSLTVIVEGLPAGLPISVEQIGDQLARRRLGYGRGPRMRFERDEIRITAGVRHGRTLGSPVSIEILNTEWPKWEVEMSIAPGTPTTKLTAPRPGHADLVGMQKYGFDDARDVLERASARETTARVAAGALAKALLAELGIDIVSHVVRIGAIASASEDRPGPKDLNRIDESEVRCNNPEVEAAMITEIKAAAKEGDSLGGVAEVIAYGVPAGLGSHVHWDRKMDGLLAGALMSIQAVKAVEIGDGMAQATQRGSVAHDAIAVDASAHSSGGFMRRTDHAGGLEGGMTSGAPLIARVSMKPLASLNRPVLETVDVATGESTVSFKERTDVTAVPALGVIAEAMTALVLANEALRKFGGDSVAEFKRNADNYLQHMGETPSAARPE</sequence>
<evidence type="ECO:0000256" key="9">
    <source>
        <dbReference type="ARBA" id="ARBA00023141"/>
    </source>
</evidence>
<evidence type="ECO:0000256" key="7">
    <source>
        <dbReference type="ARBA" id="ARBA00022827"/>
    </source>
</evidence>
<keyword evidence="4" id="KW-0028">Amino-acid biosynthesis</keyword>
<evidence type="ECO:0000256" key="2">
    <source>
        <dbReference type="ARBA" id="ARBA00008014"/>
    </source>
</evidence>
<evidence type="ECO:0000256" key="10">
    <source>
        <dbReference type="ARBA" id="ARBA00023239"/>
    </source>
</evidence>
<evidence type="ECO:0000256" key="3">
    <source>
        <dbReference type="ARBA" id="ARBA00013036"/>
    </source>
</evidence>
<reference evidence="11" key="1">
    <citation type="submission" date="2020-05" db="EMBL/GenBank/DDBJ databases">
        <authorList>
            <person name="Chiriac C."/>
            <person name="Salcher M."/>
            <person name="Ghai R."/>
            <person name="Kavagutti S V."/>
        </authorList>
    </citation>
    <scope>NUCLEOTIDE SEQUENCE</scope>
</reference>
<keyword evidence="10" id="KW-0456">Lyase</keyword>
<keyword evidence="6" id="KW-0288">FMN</keyword>
<accession>A0A6J6WDJ1</accession>